<dbReference type="Pfam" id="PF02518">
    <property type="entry name" value="HATPase_c"/>
    <property type="match status" value="1"/>
</dbReference>
<dbReference type="Proteomes" id="UP000190188">
    <property type="component" value="Unassembled WGS sequence"/>
</dbReference>
<evidence type="ECO:0000256" key="2">
    <source>
        <dbReference type="ARBA" id="ARBA00004651"/>
    </source>
</evidence>
<keyword evidence="7" id="KW-0547">Nucleotide-binding</keyword>
<dbReference type="GO" id="GO:0000155">
    <property type="term" value="F:phosphorelay sensor kinase activity"/>
    <property type="evidence" value="ECO:0007669"/>
    <property type="project" value="InterPro"/>
</dbReference>
<keyword evidence="9" id="KW-0067">ATP-binding</keyword>
<dbReference type="STRING" id="1324314.BVG16_19415"/>
<dbReference type="InterPro" id="IPR004358">
    <property type="entry name" value="Sig_transdc_His_kin-like_C"/>
</dbReference>
<dbReference type="InterPro" id="IPR036890">
    <property type="entry name" value="HATPase_C_sf"/>
</dbReference>
<comment type="catalytic activity">
    <reaction evidence="1">
        <text>ATP + protein L-histidine = ADP + protein N-phospho-L-histidine.</text>
        <dbReference type="EC" id="2.7.13.3"/>
    </reaction>
</comment>
<evidence type="ECO:0000259" key="13">
    <source>
        <dbReference type="PROSITE" id="PS50109"/>
    </source>
</evidence>
<evidence type="ECO:0000256" key="10">
    <source>
        <dbReference type="ARBA" id="ARBA00023012"/>
    </source>
</evidence>
<dbReference type="Gene3D" id="3.30.565.10">
    <property type="entry name" value="Histidine kinase-like ATPase, C-terminal domain"/>
    <property type="match status" value="1"/>
</dbReference>
<dbReference type="InterPro" id="IPR010559">
    <property type="entry name" value="Sig_transdc_His_kin_internal"/>
</dbReference>
<reference evidence="15 16" key="1">
    <citation type="submission" date="2017-01" db="EMBL/GenBank/DDBJ databases">
        <title>Genome analysis of Paenibacillus selenitrireducens ES3-24.</title>
        <authorList>
            <person name="Xu D."/>
            <person name="Yao R."/>
            <person name="Zheng S."/>
        </authorList>
    </citation>
    <scope>NUCLEOTIDE SEQUENCE [LARGE SCALE GENOMIC DNA]</scope>
    <source>
        <strain evidence="15 16">ES3-24</strain>
    </source>
</reference>
<evidence type="ECO:0000256" key="11">
    <source>
        <dbReference type="ARBA" id="ARBA00023136"/>
    </source>
</evidence>
<dbReference type="PROSITE" id="PS50109">
    <property type="entry name" value="HIS_KIN"/>
    <property type="match status" value="1"/>
</dbReference>
<dbReference type="InterPro" id="IPR003660">
    <property type="entry name" value="HAMP_dom"/>
</dbReference>
<feature type="domain" description="HAMP" evidence="14">
    <location>
        <begin position="304"/>
        <end position="356"/>
    </location>
</feature>
<sequence>MNHMWIHSVVHGLTAPRRSLRFKVVTLFLAAALLPLISLGFLSFTKSSELLQDQLGKYGSNAVTQLQYQLNSELSRMESTGEYVHSYLLNPSRVVIRSEIPHTYTELHEQNDLEDFLKALKTVTQRGIFIITRSGYFYGENEINTDILKEQSWWKAIPSDYIGEYWAGFYTPKHYKEWNAKEKVLGLVVPIRNQQGALKDSRILIEMKADKLYEMFHIFEQNTQAMLTITNRSGQLMYQSPTSFQPKENDIVWTKSVGTSDWKIEARLPYKAFYQSSNVIRSYTFVGLGLSGLLALLLSYLFSARVTGRIKRLKESMFLAGKGRLQTRIPIQDKDELGVLAHSFNRMVGQIQDLVDEITVTEQLKKEAELRAFHYQINPHLLFNTLNSIQWKAKLQGNEDIRKMLYHLAMLLEGNLDITQELVTLRKELEVIDHFLHIQRIRYEHEFDYILEIEEHLMDYLIPRMSLQPLLENIFFHAFEDGNGQIRITVMEEGEELVLTLEDNGKGMTEASLEKMRSGTYQSKRGRGLGVNNVDQKFKLHFGPLYGLSIQSKEGQGTVITIRWPKKEGDEHDNEISD</sequence>
<evidence type="ECO:0000256" key="6">
    <source>
        <dbReference type="ARBA" id="ARBA00022679"/>
    </source>
</evidence>
<keyword evidence="6" id="KW-0808">Transferase</keyword>
<dbReference type="GO" id="GO:0005886">
    <property type="term" value="C:plasma membrane"/>
    <property type="evidence" value="ECO:0007669"/>
    <property type="project" value="UniProtKB-SubCell"/>
</dbReference>
<proteinExistence type="predicted"/>
<keyword evidence="8 15" id="KW-0418">Kinase</keyword>
<keyword evidence="4" id="KW-1003">Cell membrane</keyword>
<accession>A0A1T2X6M5</accession>
<dbReference type="EMBL" id="MSZX01000008">
    <property type="protein sequence ID" value="OPA75520.1"/>
    <property type="molecule type" value="Genomic_DNA"/>
</dbReference>
<dbReference type="InterPro" id="IPR050640">
    <property type="entry name" value="Bact_2-comp_sensor_kinase"/>
</dbReference>
<dbReference type="InterPro" id="IPR005467">
    <property type="entry name" value="His_kinase_dom"/>
</dbReference>
<evidence type="ECO:0000313" key="15">
    <source>
        <dbReference type="EMBL" id="OPA75520.1"/>
    </source>
</evidence>
<evidence type="ECO:0000259" key="14">
    <source>
        <dbReference type="PROSITE" id="PS50885"/>
    </source>
</evidence>
<organism evidence="15 16">
    <name type="scientific">Paenibacillus selenitireducens</name>
    <dbReference type="NCBI Taxonomy" id="1324314"/>
    <lineage>
        <taxon>Bacteria</taxon>
        <taxon>Bacillati</taxon>
        <taxon>Bacillota</taxon>
        <taxon>Bacilli</taxon>
        <taxon>Bacillales</taxon>
        <taxon>Paenibacillaceae</taxon>
        <taxon>Paenibacillus</taxon>
    </lineage>
</organism>
<evidence type="ECO:0000313" key="16">
    <source>
        <dbReference type="Proteomes" id="UP000190188"/>
    </source>
</evidence>
<dbReference type="GO" id="GO:0005524">
    <property type="term" value="F:ATP binding"/>
    <property type="evidence" value="ECO:0007669"/>
    <property type="project" value="UniProtKB-KW"/>
</dbReference>
<dbReference type="PANTHER" id="PTHR34220">
    <property type="entry name" value="SENSOR HISTIDINE KINASE YPDA"/>
    <property type="match status" value="1"/>
</dbReference>
<dbReference type="InterPro" id="IPR003594">
    <property type="entry name" value="HATPase_dom"/>
</dbReference>
<feature type="transmembrane region" description="Helical" evidence="12">
    <location>
        <begin position="283"/>
        <end position="302"/>
    </location>
</feature>
<dbReference type="Gene3D" id="6.10.340.10">
    <property type="match status" value="1"/>
</dbReference>
<feature type="domain" description="Histidine kinase" evidence="13">
    <location>
        <begin position="467"/>
        <end position="568"/>
    </location>
</feature>
<keyword evidence="12" id="KW-0812">Transmembrane</keyword>
<keyword evidence="10" id="KW-0902">Two-component regulatory system</keyword>
<keyword evidence="16" id="KW-1185">Reference proteome</keyword>
<dbReference type="SMART" id="SM00387">
    <property type="entry name" value="HATPase_c"/>
    <property type="match status" value="1"/>
</dbReference>
<evidence type="ECO:0000256" key="1">
    <source>
        <dbReference type="ARBA" id="ARBA00000085"/>
    </source>
</evidence>
<keyword evidence="11 12" id="KW-0472">Membrane</keyword>
<dbReference type="PROSITE" id="PS50885">
    <property type="entry name" value="HAMP"/>
    <property type="match status" value="1"/>
</dbReference>
<dbReference type="EC" id="2.7.13.3" evidence="3"/>
<dbReference type="PRINTS" id="PR00344">
    <property type="entry name" value="BCTRLSENSOR"/>
</dbReference>
<dbReference type="AlphaFoldDB" id="A0A1T2X6M5"/>
<evidence type="ECO:0000256" key="4">
    <source>
        <dbReference type="ARBA" id="ARBA00022475"/>
    </source>
</evidence>
<gene>
    <name evidence="15" type="ORF">BVG16_19415</name>
</gene>
<dbReference type="SUPFAM" id="SSF55874">
    <property type="entry name" value="ATPase domain of HSP90 chaperone/DNA topoisomerase II/histidine kinase"/>
    <property type="match status" value="1"/>
</dbReference>
<keyword evidence="5" id="KW-0597">Phosphoprotein</keyword>
<evidence type="ECO:0000256" key="12">
    <source>
        <dbReference type="SAM" id="Phobius"/>
    </source>
</evidence>
<dbReference type="CDD" id="cd06225">
    <property type="entry name" value="HAMP"/>
    <property type="match status" value="1"/>
</dbReference>
<evidence type="ECO:0000256" key="9">
    <source>
        <dbReference type="ARBA" id="ARBA00022840"/>
    </source>
</evidence>
<dbReference type="PANTHER" id="PTHR34220:SF7">
    <property type="entry name" value="SENSOR HISTIDINE KINASE YPDA"/>
    <property type="match status" value="1"/>
</dbReference>
<name>A0A1T2X6M5_9BACL</name>
<comment type="subcellular location">
    <subcellularLocation>
        <location evidence="2">Cell membrane</location>
        <topology evidence="2">Multi-pass membrane protein</topology>
    </subcellularLocation>
</comment>
<dbReference type="Pfam" id="PF00672">
    <property type="entry name" value="HAMP"/>
    <property type="match status" value="1"/>
</dbReference>
<evidence type="ECO:0000256" key="7">
    <source>
        <dbReference type="ARBA" id="ARBA00022741"/>
    </source>
</evidence>
<dbReference type="SMART" id="SM00304">
    <property type="entry name" value="HAMP"/>
    <property type="match status" value="1"/>
</dbReference>
<comment type="caution">
    <text evidence="15">The sequence shown here is derived from an EMBL/GenBank/DDBJ whole genome shotgun (WGS) entry which is preliminary data.</text>
</comment>
<keyword evidence="12" id="KW-1133">Transmembrane helix</keyword>
<evidence type="ECO:0000256" key="5">
    <source>
        <dbReference type="ARBA" id="ARBA00022553"/>
    </source>
</evidence>
<dbReference type="RefSeq" id="WP_078500717.1">
    <property type="nucleotide sequence ID" value="NZ_MSZX01000008.1"/>
</dbReference>
<evidence type="ECO:0000256" key="8">
    <source>
        <dbReference type="ARBA" id="ARBA00022777"/>
    </source>
</evidence>
<dbReference type="SUPFAM" id="SSF158472">
    <property type="entry name" value="HAMP domain-like"/>
    <property type="match status" value="1"/>
</dbReference>
<evidence type="ECO:0000256" key="3">
    <source>
        <dbReference type="ARBA" id="ARBA00012438"/>
    </source>
</evidence>
<protein>
    <recommendedName>
        <fullName evidence="3">histidine kinase</fullName>
        <ecNumber evidence="3">2.7.13.3</ecNumber>
    </recommendedName>
</protein>
<dbReference type="Pfam" id="PF06580">
    <property type="entry name" value="His_kinase"/>
    <property type="match status" value="1"/>
</dbReference>